<dbReference type="InterPro" id="IPR042100">
    <property type="entry name" value="Bug_dom1"/>
</dbReference>
<gene>
    <name evidence="3" type="ORF">AKL17_3612</name>
</gene>
<keyword evidence="4" id="KW-1185">Reference proteome</keyword>
<dbReference type="EMBL" id="CP012661">
    <property type="protein sequence ID" value="AMY70836.1"/>
    <property type="molecule type" value="Genomic_DNA"/>
</dbReference>
<dbReference type="RefSeq" id="WP_066815494.1">
    <property type="nucleotide sequence ID" value="NZ_CP012661.1"/>
</dbReference>
<comment type="similarity">
    <text evidence="1">Belongs to the UPF0065 (bug) family.</text>
</comment>
<dbReference type="STRING" id="1335048.AKL17_3612"/>
<dbReference type="CDD" id="cd07012">
    <property type="entry name" value="PBP2_Bug_TTT"/>
    <property type="match status" value="1"/>
</dbReference>
<dbReference type="OrthoDB" id="7248487at2"/>
<keyword evidence="2" id="KW-0732">Signal</keyword>
<feature type="chain" id="PRO_5007811348" evidence="2">
    <location>
        <begin position="26"/>
        <end position="324"/>
    </location>
</feature>
<dbReference type="Gene3D" id="3.40.190.150">
    <property type="entry name" value="Bordetella uptake gene, domain 1"/>
    <property type="match status" value="1"/>
</dbReference>
<evidence type="ECO:0000313" key="3">
    <source>
        <dbReference type="EMBL" id="AMY70836.1"/>
    </source>
</evidence>
<evidence type="ECO:0000313" key="4">
    <source>
        <dbReference type="Proteomes" id="UP000076128"/>
    </source>
</evidence>
<dbReference type="Gene3D" id="3.40.190.10">
    <property type="entry name" value="Periplasmic binding protein-like II"/>
    <property type="match status" value="1"/>
</dbReference>
<evidence type="ECO:0000256" key="1">
    <source>
        <dbReference type="ARBA" id="ARBA00006987"/>
    </source>
</evidence>
<dbReference type="SUPFAM" id="SSF53850">
    <property type="entry name" value="Periplasmic binding protein-like II"/>
    <property type="match status" value="1"/>
</dbReference>
<dbReference type="PANTHER" id="PTHR42928">
    <property type="entry name" value="TRICARBOXYLATE-BINDING PROTEIN"/>
    <property type="match status" value="1"/>
</dbReference>
<keyword evidence="3" id="KW-0675">Receptor</keyword>
<reference evidence="3 4" key="1">
    <citation type="submission" date="2015-09" db="EMBL/GenBank/DDBJ databases">
        <title>Complete genome sequence of Defluviimonas alba cai42t isolated from an oilfield in Xinjiang.</title>
        <authorList>
            <person name="Geng S."/>
            <person name="Pan X."/>
            <person name="Wu X."/>
        </authorList>
    </citation>
    <scope>NUCLEOTIDE SEQUENCE [LARGE SCALE GENOMIC DNA]</scope>
    <source>
        <strain evidence="4">cai42</strain>
    </source>
</reference>
<dbReference type="Proteomes" id="UP000076128">
    <property type="component" value="Chromosome"/>
</dbReference>
<name>A0A159Z6A3_9RHOB</name>
<dbReference type="PIRSF" id="PIRSF017082">
    <property type="entry name" value="YflP"/>
    <property type="match status" value="1"/>
</dbReference>
<dbReference type="Pfam" id="PF03401">
    <property type="entry name" value="TctC"/>
    <property type="match status" value="1"/>
</dbReference>
<feature type="signal peptide" evidence="2">
    <location>
        <begin position="1"/>
        <end position="25"/>
    </location>
</feature>
<evidence type="ECO:0000256" key="2">
    <source>
        <dbReference type="SAM" id="SignalP"/>
    </source>
</evidence>
<protein>
    <submittedName>
        <fullName evidence="3">Extra-cytoplasmic solute receptor family protein 48</fullName>
    </submittedName>
</protein>
<dbReference type="PATRIC" id="fig|1335048.3.peg.3746"/>
<dbReference type="AlphaFoldDB" id="A0A159Z6A3"/>
<sequence>MLQKLLSGLTLTAMALMTSAATVRADDYPSKPPRIVVPYNAGGAVDYVGRVSAEGLSKLFDQNFVVENRPGASAAIGIQFVKNAPPDGYTFLFTSVTSNAITAAMEPGAGDYDLKTDLQPVGIVGQVPLVLVVGASVPATTVAELIDYAKSQGTPLAYASSGVGSTEHLGALAFAKAAGIELRHIPYTGGAPAMTDVVGGRVPLMVATLPTAQPQIEAGTIKALAVAVDERVQNLPDVPTASEAGLEGFTVASVYGLLAPAGIDTHVLATLRENLATMVASRDFSQKMLDRGIIPNALVSDDPDGAYAAEIDLWHDLVAQIEAE</sequence>
<organism evidence="3 4">
    <name type="scientific">Frigidibacter mobilis</name>
    <dbReference type="NCBI Taxonomy" id="1335048"/>
    <lineage>
        <taxon>Bacteria</taxon>
        <taxon>Pseudomonadati</taxon>
        <taxon>Pseudomonadota</taxon>
        <taxon>Alphaproteobacteria</taxon>
        <taxon>Rhodobacterales</taxon>
        <taxon>Paracoccaceae</taxon>
        <taxon>Frigidibacter</taxon>
    </lineage>
</organism>
<dbReference type="PANTHER" id="PTHR42928:SF5">
    <property type="entry name" value="BLR1237 PROTEIN"/>
    <property type="match status" value="1"/>
</dbReference>
<dbReference type="InterPro" id="IPR005064">
    <property type="entry name" value="BUG"/>
</dbReference>
<dbReference type="KEGG" id="daa:AKL17_3612"/>
<accession>A0A159Z6A3</accession>
<proteinExistence type="inferred from homology"/>